<dbReference type="PROSITE" id="PS51186">
    <property type="entry name" value="GNAT"/>
    <property type="match status" value="1"/>
</dbReference>
<keyword evidence="1" id="KW-0808">Transferase</keyword>
<name>A0A1S1X495_9NEIS</name>
<dbReference type="SUPFAM" id="SSF55729">
    <property type="entry name" value="Acyl-CoA N-acyltransferases (Nat)"/>
    <property type="match status" value="1"/>
</dbReference>
<gene>
    <name evidence="5" type="ORF">BI344_12815</name>
    <name evidence="4" type="ORF">BI347_12900</name>
</gene>
<evidence type="ECO:0000256" key="1">
    <source>
        <dbReference type="ARBA" id="ARBA00022679"/>
    </source>
</evidence>
<dbReference type="OrthoDB" id="3216107at2"/>
<dbReference type="PANTHER" id="PTHR43877">
    <property type="entry name" value="AMINOALKYLPHOSPHONATE N-ACETYLTRANSFERASE-RELATED-RELATED"/>
    <property type="match status" value="1"/>
</dbReference>
<dbReference type="Gene3D" id="3.40.630.30">
    <property type="match status" value="1"/>
</dbReference>
<protein>
    <recommendedName>
        <fullName evidence="3">N-acetyltransferase domain-containing protein</fullName>
    </recommendedName>
</protein>
<dbReference type="GO" id="GO:0016747">
    <property type="term" value="F:acyltransferase activity, transferring groups other than amino-acyl groups"/>
    <property type="evidence" value="ECO:0007669"/>
    <property type="project" value="InterPro"/>
</dbReference>
<evidence type="ECO:0000313" key="7">
    <source>
        <dbReference type="Proteomes" id="UP000180280"/>
    </source>
</evidence>
<sequence length="155" mass="17376">MDTIIRRALARDLDQIVQLRMRLFDDAVDLNGCRPDAEMLQVTRDYFQQAFDSDDCATWVADRAGRVVALGSLVVFARPPYPGNAAGKEAYLLNMYTLPEQRRQGLAQAILREAMAHAGEKGYAKVWLHATEDGQSLYLSAGFSASDKYMEWQPA</sequence>
<dbReference type="InterPro" id="IPR000182">
    <property type="entry name" value="GNAT_dom"/>
</dbReference>
<comment type="caution">
    <text evidence="4">The sequence shown here is derived from an EMBL/GenBank/DDBJ whole genome shotgun (WGS) entry which is preliminary data.</text>
</comment>
<accession>A0A1S1X495</accession>
<keyword evidence="7" id="KW-1185">Reference proteome</keyword>
<evidence type="ECO:0000313" key="6">
    <source>
        <dbReference type="Proteomes" id="UP000180088"/>
    </source>
</evidence>
<proteinExistence type="predicted"/>
<dbReference type="Proteomes" id="UP000180088">
    <property type="component" value="Unassembled WGS sequence"/>
</dbReference>
<dbReference type="AlphaFoldDB" id="A0A1S1X495"/>
<feature type="domain" description="N-acetyltransferase" evidence="3">
    <location>
        <begin position="3"/>
        <end position="155"/>
    </location>
</feature>
<organism evidence="4 6">
    <name type="scientific">Chromobacterium sphagni</name>
    <dbReference type="NCBI Taxonomy" id="1903179"/>
    <lineage>
        <taxon>Bacteria</taxon>
        <taxon>Pseudomonadati</taxon>
        <taxon>Pseudomonadota</taxon>
        <taxon>Betaproteobacteria</taxon>
        <taxon>Neisseriales</taxon>
        <taxon>Chromobacteriaceae</taxon>
        <taxon>Chromobacterium</taxon>
    </lineage>
</organism>
<dbReference type="STRING" id="1903179.BI347_12900"/>
<dbReference type="EMBL" id="MKCT01000083">
    <property type="protein sequence ID" value="OHX16297.1"/>
    <property type="molecule type" value="Genomic_DNA"/>
</dbReference>
<evidence type="ECO:0000259" key="3">
    <source>
        <dbReference type="PROSITE" id="PS51186"/>
    </source>
</evidence>
<dbReference type="InterPro" id="IPR050832">
    <property type="entry name" value="Bact_Acetyltransf"/>
</dbReference>
<dbReference type="InterPro" id="IPR016181">
    <property type="entry name" value="Acyl_CoA_acyltransferase"/>
</dbReference>
<evidence type="ECO:0000313" key="5">
    <source>
        <dbReference type="EMBL" id="OHX16297.1"/>
    </source>
</evidence>
<evidence type="ECO:0000256" key="2">
    <source>
        <dbReference type="ARBA" id="ARBA00023315"/>
    </source>
</evidence>
<dbReference type="Proteomes" id="UP000180280">
    <property type="component" value="Unassembled WGS sequence"/>
</dbReference>
<dbReference type="CDD" id="cd04301">
    <property type="entry name" value="NAT_SF"/>
    <property type="match status" value="1"/>
</dbReference>
<keyword evidence="2" id="KW-0012">Acyltransferase</keyword>
<reference evidence="6 7" key="1">
    <citation type="submission" date="2016-09" db="EMBL/GenBank/DDBJ databases">
        <title>Chromobacterium muskegensis sp. nov., an insecticidal bacterium isolated from Sphagnum bogs.</title>
        <authorList>
            <person name="Sparks M.E."/>
            <person name="Blackburn M.B."/>
            <person name="Gundersen-Rindal D.E."/>
            <person name="Mitchell A."/>
            <person name="Farrar R."/>
            <person name="Kuhar D."/>
        </authorList>
    </citation>
    <scope>NUCLEOTIDE SEQUENCE [LARGE SCALE GENOMIC DNA]</scope>
    <source>
        <strain evidence="5 7">14B-1</strain>
        <strain evidence="4 6">37-2</strain>
    </source>
</reference>
<dbReference type="EMBL" id="MKCS01000001">
    <property type="protein sequence ID" value="OHX14302.1"/>
    <property type="molecule type" value="Genomic_DNA"/>
</dbReference>
<dbReference type="Pfam" id="PF00583">
    <property type="entry name" value="Acetyltransf_1"/>
    <property type="match status" value="1"/>
</dbReference>
<evidence type="ECO:0000313" key="4">
    <source>
        <dbReference type="EMBL" id="OHX14302.1"/>
    </source>
</evidence>
<dbReference type="RefSeq" id="WP_071114832.1">
    <property type="nucleotide sequence ID" value="NZ_MKCS01000001.1"/>
</dbReference>